<dbReference type="Proteomes" id="UP000636709">
    <property type="component" value="Unassembled WGS sequence"/>
</dbReference>
<organism evidence="2 3">
    <name type="scientific">Digitaria exilis</name>
    <dbReference type="NCBI Taxonomy" id="1010633"/>
    <lineage>
        <taxon>Eukaryota</taxon>
        <taxon>Viridiplantae</taxon>
        <taxon>Streptophyta</taxon>
        <taxon>Embryophyta</taxon>
        <taxon>Tracheophyta</taxon>
        <taxon>Spermatophyta</taxon>
        <taxon>Magnoliopsida</taxon>
        <taxon>Liliopsida</taxon>
        <taxon>Poales</taxon>
        <taxon>Poaceae</taxon>
        <taxon>PACMAD clade</taxon>
        <taxon>Panicoideae</taxon>
        <taxon>Panicodae</taxon>
        <taxon>Paniceae</taxon>
        <taxon>Anthephorinae</taxon>
        <taxon>Digitaria</taxon>
    </lineage>
</organism>
<gene>
    <name evidence="2" type="ORF">HU200_011746</name>
</gene>
<evidence type="ECO:0000256" key="1">
    <source>
        <dbReference type="SAM" id="MobiDB-lite"/>
    </source>
</evidence>
<dbReference type="AlphaFoldDB" id="A0A835KME4"/>
<evidence type="ECO:0000313" key="2">
    <source>
        <dbReference type="EMBL" id="KAF8753092.1"/>
    </source>
</evidence>
<evidence type="ECO:0000313" key="3">
    <source>
        <dbReference type="Proteomes" id="UP000636709"/>
    </source>
</evidence>
<feature type="region of interest" description="Disordered" evidence="1">
    <location>
        <begin position="70"/>
        <end position="95"/>
    </location>
</feature>
<sequence length="95" mass="10642">MSMSLKLWPSMFRASWGRWPAYLHLQLLSEAPLVEDSMQSCMPRGFGAMESFAVASENAYEQGSYIRAEEEKARHDDQANGGPLDVDITSIEQEG</sequence>
<proteinExistence type="predicted"/>
<dbReference type="EMBL" id="JACEFO010000910">
    <property type="protein sequence ID" value="KAF8753092.1"/>
    <property type="molecule type" value="Genomic_DNA"/>
</dbReference>
<accession>A0A835KME4</accession>
<comment type="caution">
    <text evidence="2">The sequence shown here is derived from an EMBL/GenBank/DDBJ whole genome shotgun (WGS) entry which is preliminary data.</text>
</comment>
<protein>
    <submittedName>
        <fullName evidence="2">Uncharacterized protein</fullName>
    </submittedName>
</protein>
<name>A0A835KME4_9POAL</name>
<keyword evidence="3" id="KW-1185">Reference proteome</keyword>
<reference evidence="2" key="1">
    <citation type="submission" date="2020-07" db="EMBL/GenBank/DDBJ databases">
        <title>Genome sequence and genetic diversity analysis of an under-domesticated orphan crop, white fonio (Digitaria exilis).</title>
        <authorList>
            <person name="Bennetzen J.L."/>
            <person name="Chen S."/>
            <person name="Ma X."/>
            <person name="Wang X."/>
            <person name="Yssel A.E.J."/>
            <person name="Chaluvadi S.R."/>
            <person name="Johnson M."/>
            <person name="Gangashetty P."/>
            <person name="Hamidou F."/>
            <person name="Sanogo M.D."/>
            <person name="Zwaenepoel A."/>
            <person name="Wallace J."/>
            <person name="Van De Peer Y."/>
            <person name="Van Deynze A."/>
        </authorList>
    </citation>
    <scope>NUCLEOTIDE SEQUENCE</scope>
    <source>
        <tissue evidence="2">Leaves</tissue>
    </source>
</reference>